<reference evidence="9 10" key="1">
    <citation type="submission" date="2020-12" db="EMBL/GenBank/DDBJ databases">
        <title>Concerted genomic and epigenomic changes stabilize Arabidopsis allopolyploids.</title>
        <authorList>
            <person name="Chen Z."/>
        </authorList>
    </citation>
    <scope>NUCLEOTIDE SEQUENCE [LARGE SCALE GENOMIC DNA]</scope>
    <source>
        <strain evidence="9">As9502</strain>
        <tissue evidence="9">Leaf</tissue>
    </source>
</reference>
<dbReference type="Pfam" id="PF04576">
    <property type="entry name" value="Zein-binding"/>
    <property type="match status" value="1"/>
</dbReference>
<dbReference type="PANTHER" id="PTHR31422">
    <property type="entry name" value="BNAANNG28530D PROTEIN"/>
    <property type="match status" value="1"/>
</dbReference>
<feature type="compositionally biased region" description="Basic and acidic residues" evidence="6">
    <location>
        <begin position="597"/>
        <end position="625"/>
    </location>
</feature>
<keyword evidence="10" id="KW-1185">Reference proteome</keyword>
<feature type="domain" description="GTD-binding" evidence="8">
    <location>
        <begin position="262"/>
        <end position="360"/>
    </location>
</feature>
<name>A0A8T1YNL6_ARASU</name>
<evidence type="ECO:0000256" key="3">
    <source>
        <dbReference type="ARBA" id="ARBA00022989"/>
    </source>
</evidence>
<dbReference type="GO" id="GO:0016020">
    <property type="term" value="C:membrane"/>
    <property type="evidence" value="ECO:0007669"/>
    <property type="project" value="UniProtKB-SubCell"/>
</dbReference>
<dbReference type="Proteomes" id="UP000694251">
    <property type="component" value="Chromosome 12"/>
</dbReference>
<dbReference type="PROSITE" id="PS51775">
    <property type="entry name" value="GTD_BINDING"/>
    <property type="match status" value="1"/>
</dbReference>
<sequence>MRCQEVRSWTFKGLVAAFLDLSVAFSLLCASFLVYVTSKFLGLFGLDLPCPCDGLFSESHKCFQESLGNLPVKKINSVQRSVRNRTPFDSILYKEVNGGCVGKKRKGERKRVEVDEEVSSTPSVGNVDSWVVNKASGFDLLTAQSLKKGSFKVKSKRLSFHRSPYGFKNHFQGNLGLKNFQGSNESVMEYFKDVDEFDPLLVNSKDSGKTLEDVSLRKSVSLSSVGCEAGAQNKQPERTFSWAGEGTCSSPVDLTYSGMTQKTIEILEQVLAEERAARASLALELEKERNAAASAADEALGMILRLQEEKASIEMEARQYQRMIEEKSAFDAEEMSILKEILLRREREKHFLEKEVDTYRQMFLEAEQPRNTPESKPAQIERLHTPHQITEPWDDMETADVSSGFEIFTSQMDSRLLAHGNKSVLPGDYNEVDNDNEIKNGVDQNPECGQSRSEPFDVYHEKAKLLSDVELKEREEGGTSFPELVSRTSDIAVSKKVGEVSHDIDCHVHDIHVVTDEDNKAQLNVPFDHATRDLKLDRSQSVSDTSYAFPPGKSNMSPNMRRNSMSAIDYERLKIESEVGLLRGRLRAVQKGREKISFSSKEQRKSQVQRHGDKTSRFWEARRSGPLDSSSPSSTMVKAMSMTLDLHSA</sequence>
<keyword evidence="2 7" id="KW-0812">Transmembrane</keyword>
<dbReference type="OrthoDB" id="1933744at2759"/>
<keyword evidence="4 7" id="KW-0472">Membrane</keyword>
<comment type="subcellular location">
    <subcellularLocation>
        <location evidence="1">Membrane</location>
    </subcellularLocation>
</comment>
<keyword evidence="3 7" id="KW-1133">Transmembrane helix</keyword>
<dbReference type="PANTHER" id="PTHR31422:SF3">
    <property type="entry name" value="GTD-BINDING DOMAIN-CONTAINING PROTEIN"/>
    <property type="match status" value="1"/>
</dbReference>
<dbReference type="InterPro" id="IPR007656">
    <property type="entry name" value="GTD-bd"/>
</dbReference>
<evidence type="ECO:0000313" key="9">
    <source>
        <dbReference type="EMBL" id="KAG7547746.1"/>
    </source>
</evidence>
<evidence type="ECO:0000256" key="6">
    <source>
        <dbReference type="SAM" id="MobiDB-lite"/>
    </source>
</evidence>
<protein>
    <submittedName>
        <fullName evidence="9">GTD-binding domain</fullName>
    </submittedName>
</protein>
<gene>
    <name evidence="9" type="ORF">ISN44_As12g029580</name>
</gene>
<feature type="region of interest" description="Disordered" evidence="6">
    <location>
        <begin position="597"/>
        <end position="649"/>
    </location>
</feature>
<evidence type="ECO:0000256" key="5">
    <source>
        <dbReference type="SAM" id="Coils"/>
    </source>
</evidence>
<proteinExistence type="predicted"/>
<feature type="transmembrane region" description="Helical" evidence="7">
    <location>
        <begin position="12"/>
        <end position="36"/>
    </location>
</feature>
<feature type="region of interest" description="Disordered" evidence="6">
    <location>
        <begin position="537"/>
        <end position="561"/>
    </location>
</feature>
<dbReference type="AlphaFoldDB" id="A0A8T1YNL6"/>
<dbReference type="GO" id="GO:0080115">
    <property type="term" value="F:myosin XI tail binding"/>
    <property type="evidence" value="ECO:0007669"/>
    <property type="project" value="UniProtKB-ARBA"/>
</dbReference>
<evidence type="ECO:0000256" key="7">
    <source>
        <dbReference type="SAM" id="Phobius"/>
    </source>
</evidence>
<evidence type="ECO:0000256" key="1">
    <source>
        <dbReference type="ARBA" id="ARBA00004370"/>
    </source>
</evidence>
<evidence type="ECO:0000259" key="8">
    <source>
        <dbReference type="PROSITE" id="PS51775"/>
    </source>
</evidence>
<dbReference type="EMBL" id="JAEFBJ010000012">
    <property type="protein sequence ID" value="KAG7547746.1"/>
    <property type="molecule type" value="Genomic_DNA"/>
</dbReference>
<accession>A0A8T1YNL6</accession>
<evidence type="ECO:0000313" key="10">
    <source>
        <dbReference type="Proteomes" id="UP000694251"/>
    </source>
</evidence>
<comment type="caution">
    <text evidence="9">The sequence shown here is derived from an EMBL/GenBank/DDBJ whole genome shotgun (WGS) entry which is preliminary data.</text>
</comment>
<evidence type="ECO:0000256" key="2">
    <source>
        <dbReference type="ARBA" id="ARBA00022692"/>
    </source>
</evidence>
<organism evidence="9 10">
    <name type="scientific">Arabidopsis suecica</name>
    <name type="common">Swedish thale-cress</name>
    <name type="synonym">Cardaminopsis suecica</name>
    <dbReference type="NCBI Taxonomy" id="45249"/>
    <lineage>
        <taxon>Eukaryota</taxon>
        <taxon>Viridiplantae</taxon>
        <taxon>Streptophyta</taxon>
        <taxon>Embryophyta</taxon>
        <taxon>Tracheophyta</taxon>
        <taxon>Spermatophyta</taxon>
        <taxon>Magnoliopsida</taxon>
        <taxon>eudicotyledons</taxon>
        <taxon>Gunneridae</taxon>
        <taxon>Pentapetalae</taxon>
        <taxon>rosids</taxon>
        <taxon>malvids</taxon>
        <taxon>Brassicales</taxon>
        <taxon>Brassicaceae</taxon>
        <taxon>Camelineae</taxon>
        <taxon>Arabidopsis</taxon>
    </lineage>
</organism>
<feature type="coiled-coil region" evidence="5">
    <location>
        <begin position="264"/>
        <end position="326"/>
    </location>
</feature>
<evidence type="ECO:0000256" key="4">
    <source>
        <dbReference type="ARBA" id="ARBA00023136"/>
    </source>
</evidence>
<keyword evidence="5" id="KW-0175">Coiled coil</keyword>